<evidence type="ECO:0000313" key="2">
    <source>
        <dbReference type="EMBL" id="MCI94776.1"/>
    </source>
</evidence>
<evidence type="ECO:0000256" key="1">
    <source>
        <dbReference type="SAM" id="MobiDB-lite"/>
    </source>
</evidence>
<dbReference type="Proteomes" id="UP000265520">
    <property type="component" value="Unassembled WGS sequence"/>
</dbReference>
<proteinExistence type="predicted"/>
<dbReference type="AlphaFoldDB" id="A0A392W2Y8"/>
<reference evidence="2 3" key="1">
    <citation type="journal article" date="2018" name="Front. Plant Sci.">
        <title>Red Clover (Trifolium pratense) and Zigzag Clover (T. medium) - A Picture of Genomic Similarities and Differences.</title>
        <authorList>
            <person name="Dluhosova J."/>
            <person name="Istvanek J."/>
            <person name="Nedelnik J."/>
            <person name="Repkova J."/>
        </authorList>
    </citation>
    <scope>NUCLEOTIDE SEQUENCE [LARGE SCALE GENOMIC DNA]</scope>
    <source>
        <strain evidence="3">cv. 10/8</strain>
        <tissue evidence="2">Leaf</tissue>
    </source>
</reference>
<feature type="compositionally biased region" description="Basic and acidic residues" evidence="1">
    <location>
        <begin position="9"/>
        <end position="35"/>
    </location>
</feature>
<comment type="caution">
    <text evidence="2">The sequence shown here is derived from an EMBL/GenBank/DDBJ whole genome shotgun (WGS) entry which is preliminary data.</text>
</comment>
<dbReference type="EMBL" id="LXQA011365966">
    <property type="protein sequence ID" value="MCI94776.1"/>
    <property type="molecule type" value="Genomic_DNA"/>
</dbReference>
<name>A0A392W2Y8_9FABA</name>
<organism evidence="2 3">
    <name type="scientific">Trifolium medium</name>
    <dbReference type="NCBI Taxonomy" id="97028"/>
    <lineage>
        <taxon>Eukaryota</taxon>
        <taxon>Viridiplantae</taxon>
        <taxon>Streptophyta</taxon>
        <taxon>Embryophyta</taxon>
        <taxon>Tracheophyta</taxon>
        <taxon>Spermatophyta</taxon>
        <taxon>Magnoliopsida</taxon>
        <taxon>eudicotyledons</taxon>
        <taxon>Gunneridae</taxon>
        <taxon>Pentapetalae</taxon>
        <taxon>rosids</taxon>
        <taxon>fabids</taxon>
        <taxon>Fabales</taxon>
        <taxon>Fabaceae</taxon>
        <taxon>Papilionoideae</taxon>
        <taxon>50 kb inversion clade</taxon>
        <taxon>NPAAA clade</taxon>
        <taxon>Hologalegina</taxon>
        <taxon>IRL clade</taxon>
        <taxon>Trifolieae</taxon>
        <taxon>Trifolium</taxon>
    </lineage>
</organism>
<feature type="non-terminal residue" evidence="2">
    <location>
        <position position="45"/>
    </location>
</feature>
<sequence length="45" mass="5124">MLNPALVAGRDEAKESDGNLKVPRFSERKRQEATRIPRIPGFSER</sequence>
<evidence type="ECO:0000313" key="3">
    <source>
        <dbReference type="Proteomes" id="UP000265520"/>
    </source>
</evidence>
<feature type="region of interest" description="Disordered" evidence="1">
    <location>
        <begin position="1"/>
        <end position="45"/>
    </location>
</feature>
<accession>A0A392W2Y8</accession>
<keyword evidence="3" id="KW-1185">Reference proteome</keyword>
<protein>
    <submittedName>
        <fullName evidence="2">Uncharacterized protein</fullName>
    </submittedName>
</protein>